<dbReference type="EMBL" id="GGEC01031722">
    <property type="protein sequence ID" value="MBX12206.1"/>
    <property type="molecule type" value="Transcribed_RNA"/>
</dbReference>
<organism evidence="1">
    <name type="scientific">Rhizophora mucronata</name>
    <name type="common">Asiatic mangrove</name>
    <dbReference type="NCBI Taxonomy" id="61149"/>
    <lineage>
        <taxon>Eukaryota</taxon>
        <taxon>Viridiplantae</taxon>
        <taxon>Streptophyta</taxon>
        <taxon>Embryophyta</taxon>
        <taxon>Tracheophyta</taxon>
        <taxon>Spermatophyta</taxon>
        <taxon>Magnoliopsida</taxon>
        <taxon>eudicotyledons</taxon>
        <taxon>Gunneridae</taxon>
        <taxon>Pentapetalae</taxon>
        <taxon>rosids</taxon>
        <taxon>fabids</taxon>
        <taxon>Malpighiales</taxon>
        <taxon>Rhizophoraceae</taxon>
        <taxon>Rhizophora</taxon>
    </lineage>
</organism>
<evidence type="ECO:0000313" key="1">
    <source>
        <dbReference type="EMBL" id="MBX12206.1"/>
    </source>
</evidence>
<sequence length="31" mass="3601">MYDFPSSAKSKSRVSMKLEAIEIKNKRKEAQ</sequence>
<protein>
    <submittedName>
        <fullName evidence="1">Uncharacterized protein</fullName>
    </submittedName>
</protein>
<accession>A0A2P2L2P2</accession>
<reference evidence="1" key="1">
    <citation type="submission" date="2018-02" db="EMBL/GenBank/DDBJ databases">
        <title>Rhizophora mucronata_Transcriptome.</title>
        <authorList>
            <person name="Meera S.P."/>
            <person name="Sreeshan A."/>
            <person name="Augustine A."/>
        </authorList>
    </citation>
    <scope>NUCLEOTIDE SEQUENCE</scope>
    <source>
        <tissue evidence="1">Leaf</tissue>
    </source>
</reference>
<name>A0A2P2L2P2_RHIMU</name>
<dbReference type="AlphaFoldDB" id="A0A2P2L2P2"/>
<proteinExistence type="predicted"/>